<dbReference type="GeneID" id="20083976"/>
<evidence type="ECO:0000313" key="1">
    <source>
        <dbReference type="EMBL" id="ETW01376.1"/>
    </source>
</evidence>
<dbReference type="RefSeq" id="XP_008870374.1">
    <property type="nucleotide sequence ID" value="XM_008872152.1"/>
</dbReference>
<dbReference type="OrthoDB" id="76191at2759"/>
<dbReference type="EMBL" id="KI913963">
    <property type="protein sequence ID" value="ETW01376.1"/>
    <property type="molecule type" value="Genomic_DNA"/>
</dbReference>
<accession>A0A024U4Q1</accession>
<dbReference type="VEuPathDB" id="FungiDB:H310_06926"/>
<gene>
    <name evidence="1" type="ORF">H310_06926</name>
</gene>
<proteinExistence type="predicted"/>
<protein>
    <submittedName>
        <fullName evidence="1">Uncharacterized protein</fullName>
    </submittedName>
</protein>
<dbReference type="AlphaFoldDB" id="A0A024U4Q1"/>
<sequence length="114" mass="13045">MDEFIAQKAIRTARSAQEAWQQWFVADPAVGLVCALKDCTKEMIRLDRKKYSERCALATAFSKYQSYQQFEAWYQGFTSSYAKIPLHHGVCKLLDVVVVETTHTSTNASLLSMW</sequence>
<reference evidence="1" key="1">
    <citation type="submission" date="2013-12" db="EMBL/GenBank/DDBJ databases">
        <title>The Genome Sequence of Aphanomyces invadans NJM9701.</title>
        <authorList>
            <consortium name="The Broad Institute Genomics Platform"/>
            <person name="Russ C."/>
            <person name="Tyler B."/>
            <person name="van West P."/>
            <person name="Dieguez-Uribeondo J."/>
            <person name="Young S.K."/>
            <person name="Zeng Q."/>
            <person name="Gargeya S."/>
            <person name="Fitzgerald M."/>
            <person name="Abouelleil A."/>
            <person name="Alvarado L."/>
            <person name="Chapman S.B."/>
            <person name="Gainer-Dewar J."/>
            <person name="Goldberg J."/>
            <person name="Griggs A."/>
            <person name="Gujja S."/>
            <person name="Hansen M."/>
            <person name="Howarth C."/>
            <person name="Imamovic A."/>
            <person name="Ireland A."/>
            <person name="Larimer J."/>
            <person name="McCowan C."/>
            <person name="Murphy C."/>
            <person name="Pearson M."/>
            <person name="Poon T.W."/>
            <person name="Priest M."/>
            <person name="Roberts A."/>
            <person name="Saif S."/>
            <person name="Shea T."/>
            <person name="Sykes S."/>
            <person name="Wortman J."/>
            <person name="Nusbaum C."/>
            <person name="Birren B."/>
        </authorList>
    </citation>
    <scope>NUCLEOTIDE SEQUENCE [LARGE SCALE GENOMIC DNA]</scope>
    <source>
        <strain evidence="1">NJM9701</strain>
    </source>
</reference>
<organism evidence="1">
    <name type="scientific">Aphanomyces invadans</name>
    <dbReference type="NCBI Taxonomy" id="157072"/>
    <lineage>
        <taxon>Eukaryota</taxon>
        <taxon>Sar</taxon>
        <taxon>Stramenopiles</taxon>
        <taxon>Oomycota</taxon>
        <taxon>Saprolegniomycetes</taxon>
        <taxon>Saprolegniales</taxon>
        <taxon>Verrucalvaceae</taxon>
        <taxon>Aphanomyces</taxon>
    </lineage>
</organism>
<name>A0A024U4Q1_9STRA</name>